<evidence type="ECO:0000256" key="5">
    <source>
        <dbReference type="ARBA" id="ARBA00023136"/>
    </source>
</evidence>
<dbReference type="GO" id="GO:0005886">
    <property type="term" value="C:plasma membrane"/>
    <property type="evidence" value="ECO:0007669"/>
    <property type="project" value="TreeGrafter"/>
</dbReference>
<evidence type="ECO:0000256" key="4">
    <source>
        <dbReference type="ARBA" id="ARBA00022989"/>
    </source>
</evidence>
<feature type="transmembrane region" description="Helical" evidence="6">
    <location>
        <begin position="12"/>
        <end position="31"/>
    </location>
</feature>
<dbReference type="GO" id="GO:0015648">
    <property type="term" value="F:lipid-linked peptidoglycan transporter activity"/>
    <property type="evidence" value="ECO:0007669"/>
    <property type="project" value="TreeGrafter"/>
</dbReference>
<keyword evidence="5 6" id="KW-0472">Membrane</keyword>
<protein>
    <submittedName>
        <fullName evidence="7">Rod shape-determining protein RodA</fullName>
    </submittedName>
</protein>
<name>A0A9W6B6H6_9FLAO</name>
<comment type="caution">
    <text evidence="7">The sequence shown here is derived from an EMBL/GenBank/DDBJ whole genome shotgun (WGS) entry which is preliminary data.</text>
</comment>
<dbReference type="PANTHER" id="PTHR30474:SF1">
    <property type="entry name" value="PEPTIDOGLYCAN GLYCOSYLTRANSFERASE MRDB"/>
    <property type="match status" value="1"/>
</dbReference>
<dbReference type="InterPro" id="IPR001182">
    <property type="entry name" value="FtsW/RodA"/>
</dbReference>
<evidence type="ECO:0000256" key="1">
    <source>
        <dbReference type="ARBA" id="ARBA00004141"/>
    </source>
</evidence>
<dbReference type="PANTHER" id="PTHR30474">
    <property type="entry name" value="CELL CYCLE PROTEIN"/>
    <property type="match status" value="1"/>
</dbReference>
<evidence type="ECO:0000313" key="8">
    <source>
        <dbReference type="Proteomes" id="UP001143545"/>
    </source>
</evidence>
<proteinExistence type="predicted"/>
<keyword evidence="8" id="KW-1185">Reference proteome</keyword>
<dbReference type="GO" id="GO:0008360">
    <property type="term" value="P:regulation of cell shape"/>
    <property type="evidence" value="ECO:0007669"/>
    <property type="project" value="UniProtKB-KW"/>
</dbReference>
<sequence length="428" mass="48492">MSSTVARKIDWISILIYVALVLFGWVNIYSASVPLEEINHFNFNTEYGKQLIFIGLSFLLILFILAIEAKFYERFASIIYLVSIVTLLGLFVFGKNINGARAWYSIGSFTIQPAEFAKIATSLAFAKFLSDIQTNITHWQDQLKTMLIIGIPALLILLQPDPGSTLVYSVFIFVMYREELPGIYIIILLSVAILFIATIKFGTTITLVALAVLLIAYYFIAKRSPRRKAKILPLILFFMCSSVLSAGTPFVYHKVFKQHHRDRFVLWLRLEQDPVKVKQLKRDIGYNTYQSETAIALGGLTGKGFLEGTRTRGHYVPEQHTDYIFSAIGEEWGFVGTSAVVILFTILILRLIYLAERQKGQFSRVYGYCVAAILTIHFMVNIGMVIGLLPTIGIPLPFFSYGGSGLWSYTILLFIFLKLDANRINEWM</sequence>
<gene>
    <name evidence="7" type="primary">rodA</name>
    <name evidence="7" type="ORF">NBRC110019_25640</name>
</gene>
<feature type="transmembrane region" description="Helical" evidence="6">
    <location>
        <begin position="398"/>
        <end position="419"/>
    </location>
</feature>
<dbReference type="Proteomes" id="UP001143545">
    <property type="component" value="Unassembled WGS sequence"/>
</dbReference>
<keyword evidence="4 6" id="KW-1133">Transmembrane helix</keyword>
<dbReference type="RefSeq" id="WP_281755539.1">
    <property type="nucleotide sequence ID" value="NZ_BRVP01000018.1"/>
</dbReference>
<feature type="transmembrane region" description="Helical" evidence="6">
    <location>
        <begin position="332"/>
        <end position="353"/>
    </location>
</feature>
<dbReference type="NCBIfam" id="NF037961">
    <property type="entry name" value="RodA_shape"/>
    <property type="match status" value="1"/>
</dbReference>
<comment type="subcellular location">
    <subcellularLocation>
        <location evidence="1">Membrane</location>
        <topology evidence="1">Multi-pass membrane protein</topology>
    </subcellularLocation>
</comment>
<keyword evidence="3" id="KW-0133">Cell shape</keyword>
<evidence type="ECO:0000256" key="3">
    <source>
        <dbReference type="ARBA" id="ARBA00022960"/>
    </source>
</evidence>
<dbReference type="AlphaFoldDB" id="A0A9W6B6H6"/>
<feature type="transmembrane region" description="Helical" evidence="6">
    <location>
        <begin position="232"/>
        <end position="252"/>
    </location>
</feature>
<organism evidence="7 8">
    <name type="scientific">Neptunitalea chrysea</name>
    <dbReference type="NCBI Taxonomy" id="1647581"/>
    <lineage>
        <taxon>Bacteria</taxon>
        <taxon>Pseudomonadati</taxon>
        <taxon>Bacteroidota</taxon>
        <taxon>Flavobacteriia</taxon>
        <taxon>Flavobacteriales</taxon>
        <taxon>Flavobacteriaceae</taxon>
        <taxon>Neptunitalea</taxon>
    </lineage>
</organism>
<feature type="transmembrane region" description="Helical" evidence="6">
    <location>
        <begin position="51"/>
        <end position="68"/>
    </location>
</feature>
<reference evidence="7" key="1">
    <citation type="submission" date="2022-07" db="EMBL/GenBank/DDBJ databases">
        <title>Taxonomy of Novel Oxalotrophic and Methylotrophic Bacteria.</title>
        <authorList>
            <person name="Sahin N."/>
            <person name="Tani A."/>
        </authorList>
    </citation>
    <scope>NUCLEOTIDE SEQUENCE</scope>
    <source>
        <strain evidence="7">AM327</strain>
    </source>
</reference>
<evidence type="ECO:0000313" key="7">
    <source>
        <dbReference type="EMBL" id="GLB53523.1"/>
    </source>
</evidence>
<feature type="transmembrane region" description="Helical" evidence="6">
    <location>
        <begin position="205"/>
        <end position="220"/>
    </location>
</feature>
<keyword evidence="2 6" id="KW-0812">Transmembrane</keyword>
<evidence type="ECO:0000256" key="6">
    <source>
        <dbReference type="SAM" id="Phobius"/>
    </source>
</evidence>
<feature type="transmembrane region" description="Helical" evidence="6">
    <location>
        <begin position="75"/>
        <end position="94"/>
    </location>
</feature>
<evidence type="ECO:0000256" key="2">
    <source>
        <dbReference type="ARBA" id="ARBA00022692"/>
    </source>
</evidence>
<feature type="transmembrane region" description="Helical" evidence="6">
    <location>
        <begin position="365"/>
        <end position="392"/>
    </location>
</feature>
<accession>A0A9W6B6H6</accession>
<dbReference type="GO" id="GO:0051301">
    <property type="term" value="P:cell division"/>
    <property type="evidence" value="ECO:0007669"/>
    <property type="project" value="InterPro"/>
</dbReference>
<dbReference type="GO" id="GO:0032153">
    <property type="term" value="C:cell division site"/>
    <property type="evidence" value="ECO:0007669"/>
    <property type="project" value="TreeGrafter"/>
</dbReference>
<feature type="transmembrane region" description="Helical" evidence="6">
    <location>
        <begin position="181"/>
        <end position="199"/>
    </location>
</feature>
<dbReference type="Pfam" id="PF01098">
    <property type="entry name" value="FTSW_RODA_SPOVE"/>
    <property type="match status" value="1"/>
</dbReference>
<feature type="transmembrane region" description="Helical" evidence="6">
    <location>
        <begin position="147"/>
        <end position="174"/>
    </location>
</feature>
<dbReference type="EMBL" id="BRVP01000018">
    <property type="protein sequence ID" value="GLB53523.1"/>
    <property type="molecule type" value="Genomic_DNA"/>
</dbReference>